<dbReference type="Proteomes" id="UP000002941">
    <property type="component" value="Unassembled WGS sequence"/>
</dbReference>
<protein>
    <recommendedName>
        <fullName evidence="4">Lipoprotein</fullName>
    </recommendedName>
</protein>
<name>J0WNE7_9ACTO</name>
<reference evidence="2 3" key="1">
    <citation type="submission" date="2012-05" db="EMBL/GenBank/DDBJ databases">
        <authorList>
            <person name="Harkins D.M."/>
            <person name="Madupu R."/>
            <person name="Durkin A.S."/>
            <person name="Torralba M."/>
            <person name="Methe B."/>
            <person name="Sutton G.G."/>
            <person name="Nelson K.E."/>
        </authorList>
    </citation>
    <scope>NUCLEOTIDE SEQUENCE [LARGE SCALE GENOMIC DNA]</scope>
    <source>
        <strain evidence="2 3">F0489</strain>
    </source>
</reference>
<evidence type="ECO:0000313" key="3">
    <source>
        <dbReference type="Proteomes" id="UP000002941"/>
    </source>
</evidence>
<organism evidence="2 3">
    <name type="scientific">Actinomyces massiliensis F0489</name>
    <dbReference type="NCBI Taxonomy" id="1125718"/>
    <lineage>
        <taxon>Bacteria</taxon>
        <taxon>Bacillati</taxon>
        <taxon>Actinomycetota</taxon>
        <taxon>Actinomycetes</taxon>
        <taxon>Actinomycetales</taxon>
        <taxon>Actinomycetaceae</taxon>
        <taxon>Actinomyces</taxon>
    </lineage>
</organism>
<dbReference type="EMBL" id="AKFT01000196">
    <property type="protein sequence ID" value="EJF37986.1"/>
    <property type="molecule type" value="Genomic_DNA"/>
</dbReference>
<evidence type="ECO:0000313" key="2">
    <source>
        <dbReference type="EMBL" id="EJF37986.1"/>
    </source>
</evidence>
<sequence>MHHNSAGTSTSFPPSTDYGVIARRRRFLMAGFSGAALTTLAACGGTSSQPPGDRLAKVDDVPQPYAGTTPQSEAPDDWTTVTYEGQSFSLPTAFEEPAQHDDWGIYKMAYDRFEDDTKVHRILVTGIDTEVTTANGIRQTVNLMNGGLIENYSEINTISWSVDDTTAIERIAFYWGPDIDFPGYTWMIASSAGVGVVTSLGVNADDGLRNSIEDTLTLDGGE</sequence>
<keyword evidence="3" id="KW-1185">Reference proteome</keyword>
<dbReference type="eggNOG" id="ENOG5031H7V">
    <property type="taxonomic scope" value="Bacteria"/>
</dbReference>
<gene>
    <name evidence="2" type="ORF">HMPREF1318_1609</name>
</gene>
<evidence type="ECO:0008006" key="4">
    <source>
        <dbReference type="Google" id="ProtNLM"/>
    </source>
</evidence>
<evidence type="ECO:0000256" key="1">
    <source>
        <dbReference type="SAM" id="MobiDB-lite"/>
    </source>
</evidence>
<dbReference type="RefSeq" id="WP_008733221.1">
    <property type="nucleotide sequence ID" value="NZ_AKFT01000196.1"/>
</dbReference>
<dbReference type="AlphaFoldDB" id="J0WNE7"/>
<accession>J0WNE7</accession>
<dbReference type="PATRIC" id="fig|1125718.3.peg.2530"/>
<proteinExistence type="predicted"/>
<feature type="region of interest" description="Disordered" evidence="1">
    <location>
        <begin position="44"/>
        <end position="78"/>
    </location>
</feature>
<comment type="caution">
    <text evidence="2">The sequence shown here is derived from an EMBL/GenBank/DDBJ whole genome shotgun (WGS) entry which is preliminary data.</text>
</comment>
<dbReference type="OrthoDB" id="3257627at2"/>